<accession>A0ABX0K1U2</accession>
<organism evidence="1 2">
    <name type="scientific">Acetobacter conturbans</name>
    <dbReference type="NCBI Taxonomy" id="1737472"/>
    <lineage>
        <taxon>Bacteria</taxon>
        <taxon>Pseudomonadati</taxon>
        <taxon>Pseudomonadota</taxon>
        <taxon>Alphaproteobacteria</taxon>
        <taxon>Acetobacterales</taxon>
        <taxon>Acetobacteraceae</taxon>
        <taxon>Acetobacter</taxon>
    </lineage>
</organism>
<name>A0ABX0K1U2_9PROT</name>
<dbReference type="Proteomes" id="UP000631653">
    <property type="component" value="Unassembled WGS sequence"/>
</dbReference>
<evidence type="ECO:0000313" key="1">
    <source>
        <dbReference type="EMBL" id="NHN88663.1"/>
    </source>
</evidence>
<dbReference type="RefSeq" id="WP_173569994.1">
    <property type="nucleotide sequence ID" value="NZ_WOSY01000007.1"/>
</dbReference>
<sequence>MSETRTRPEEIWLYDSYGRFLDNDPDEDRLVARAPEDCPNGFPGLIFDVDPGRTQQPFMLIKRETRPMPLPMIEPVIQQGVALSLRITDSDGPFVEARGGFIASHEDGSVTLGEREEGESILLTPIPMRTAKNIFPDSGLVLKDQDGHPMEAPRPTSGLRVLIGERAYSLEVIGSILTRMGTIPPGESTTLVLPATASEPEETITAARYMPPRS</sequence>
<gene>
    <name evidence="1" type="ORF">GOB81_08475</name>
</gene>
<evidence type="ECO:0008006" key="3">
    <source>
        <dbReference type="Google" id="ProtNLM"/>
    </source>
</evidence>
<protein>
    <recommendedName>
        <fullName evidence="3">Hedgehog/Intein (Hint) domain-containing protein</fullName>
    </recommendedName>
</protein>
<reference evidence="1 2" key="1">
    <citation type="journal article" date="2020" name="Int. J. Syst. Evol. Microbiol.">
        <title>Novel acetic acid bacteria from cider fermentations: Acetobacter conturbans sp. nov. and Acetobacter fallax sp. nov.</title>
        <authorList>
            <person name="Sombolestani A.S."/>
            <person name="Cleenwerck I."/>
            <person name="Cnockaert M."/>
            <person name="Borremans W."/>
            <person name="Wieme A.D."/>
            <person name="De Vuyst L."/>
            <person name="Vandamme P."/>
        </authorList>
    </citation>
    <scope>NUCLEOTIDE SEQUENCE [LARGE SCALE GENOMIC DNA]</scope>
    <source>
        <strain evidence="1 2">LMG 1627</strain>
    </source>
</reference>
<dbReference type="EMBL" id="WOSY01000007">
    <property type="protein sequence ID" value="NHN88663.1"/>
    <property type="molecule type" value="Genomic_DNA"/>
</dbReference>
<proteinExistence type="predicted"/>
<keyword evidence="2" id="KW-1185">Reference proteome</keyword>
<evidence type="ECO:0000313" key="2">
    <source>
        <dbReference type="Proteomes" id="UP000631653"/>
    </source>
</evidence>
<comment type="caution">
    <text evidence="1">The sequence shown here is derived from an EMBL/GenBank/DDBJ whole genome shotgun (WGS) entry which is preliminary data.</text>
</comment>